<evidence type="ECO:0000313" key="2">
    <source>
        <dbReference type="Proteomes" id="UP001498398"/>
    </source>
</evidence>
<organism evidence="1 2">
    <name type="scientific">Marasmiellus scandens</name>
    <dbReference type="NCBI Taxonomy" id="2682957"/>
    <lineage>
        <taxon>Eukaryota</taxon>
        <taxon>Fungi</taxon>
        <taxon>Dikarya</taxon>
        <taxon>Basidiomycota</taxon>
        <taxon>Agaricomycotina</taxon>
        <taxon>Agaricomycetes</taxon>
        <taxon>Agaricomycetidae</taxon>
        <taxon>Agaricales</taxon>
        <taxon>Marasmiineae</taxon>
        <taxon>Omphalotaceae</taxon>
        <taxon>Marasmiellus</taxon>
    </lineage>
</organism>
<gene>
    <name evidence="1" type="ORF">VKT23_013504</name>
</gene>
<proteinExistence type="predicted"/>
<reference evidence="1 2" key="1">
    <citation type="submission" date="2024-01" db="EMBL/GenBank/DDBJ databases">
        <title>A draft genome for the cacao thread blight pathogen Marasmiellus scandens.</title>
        <authorList>
            <person name="Baruah I.K."/>
            <person name="Leung J."/>
            <person name="Bukari Y."/>
            <person name="Amoako-Attah I."/>
            <person name="Meinhardt L.W."/>
            <person name="Bailey B.A."/>
            <person name="Cohen S.P."/>
        </authorList>
    </citation>
    <scope>NUCLEOTIDE SEQUENCE [LARGE SCALE GENOMIC DNA]</scope>
    <source>
        <strain evidence="1 2">GH-19</strain>
    </source>
</reference>
<evidence type="ECO:0000313" key="1">
    <source>
        <dbReference type="EMBL" id="KAK7448773.1"/>
    </source>
</evidence>
<name>A0ABR1J5A6_9AGAR</name>
<keyword evidence="2" id="KW-1185">Reference proteome</keyword>
<dbReference type="Proteomes" id="UP001498398">
    <property type="component" value="Unassembled WGS sequence"/>
</dbReference>
<comment type="caution">
    <text evidence="1">The sequence shown here is derived from an EMBL/GenBank/DDBJ whole genome shotgun (WGS) entry which is preliminary data.</text>
</comment>
<sequence>MGEFVYDFADECALLDSLSNTPQSQPSTIGVLISQGADGIINSIVFATTETVFLPRVWTNIQFGSVQNVIPYISRHYLNGNESVDSA</sequence>
<accession>A0ABR1J5A6</accession>
<dbReference type="EMBL" id="JBANRG010000037">
    <property type="protein sequence ID" value="KAK7448773.1"/>
    <property type="molecule type" value="Genomic_DNA"/>
</dbReference>
<protein>
    <submittedName>
        <fullName evidence="1">Uncharacterized protein</fullName>
    </submittedName>
</protein>